<sequence length="81" mass="9233">MLTYNEVLNQVQQLSISEQLRLSEELKNILNQGVEVEGDLEVIPAEEIAESEAAWQDYLAGRDRGNSLKELELELFGRELD</sequence>
<comment type="caution">
    <text evidence="1">The sequence shown here is derived from an EMBL/GenBank/DDBJ whole genome shotgun (WGS) entry which is preliminary data.</text>
</comment>
<proteinExistence type="predicted"/>
<evidence type="ECO:0008006" key="3">
    <source>
        <dbReference type="Google" id="ProtNLM"/>
    </source>
</evidence>
<accession>A0ABV4XYW0</accession>
<gene>
    <name evidence="1" type="ORF">ACE1CI_27385</name>
</gene>
<evidence type="ECO:0000313" key="1">
    <source>
        <dbReference type="EMBL" id="MFB2896652.1"/>
    </source>
</evidence>
<dbReference type="EMBL" id="JBHFNR010000207">
    <property type="protein sequence ID" value="MFB2896652.1"/>
    <property type="molecule type" value="Genomic_DNA"/>
</dbReference>
<keyword evidence="2" id="KW-1185">Reference proteome</keyword>
<organism evidence="1 2">
    <name type="scientific">Floridaenema flaviceps BLCC-F50</name>
    <dbReference type="NCBI Taxonomy" id="3153642"/>
    <lineage>
        <taxon>Bacteria</taxon>
        <taxon>Bacillati</taxon>
        <taxon>Cyanobacteriota</taxon>
        <taxon>Cyanophyceae</taxon>
        <taxon>Oscillatoriophycideae</taxon>
        <taxon>Aerosakkonematales</taxon>
        <taxon>Aerosakkonemataceae</taxon>
        <taxon>Floridanema</taxon>
        <taxon>Floridanema flaviceps</taxon>
    </lineage>
</organism>
<dbReference type="RefSeq" id="WP_413266274.1">
    <property type="nucleotide sequence ID" value="NZ_JBHFNR010000207.1"/>
</dbReference>
<evidence type="ECO:0000313" key="2">
    <source>
        <dbReference type="Proteomes" id="UP001576784"/>
    </source>
</evidence>
<protein>
    <recommendedName>
        <fullName evidence="3">Addiction module component</fullName>
    </recommendedName>
</protein>
<dbReference type="Proteomes" id="UP001576784">
    <property type="component" value="Unassembled WGS sequence"/>
</dbReference>
<reference evidence="1 2" key="1">
    <citation type="submission" date="2024-09" db="EMBL/GenBank/DDBJ databases">
        <title>Floridaenema gen nov. (Aerosakkonemataceae, Aerosakkonematales ord. nov., Cyanobacteria) from benthic tropical and subtropical fresh waters, with the description of four new species.</title>
        <authorList>
            <person name="Moretto J.A."/>
            <person name="Berthold D.E."/>
            <person name="Lefler F.W."/>
            <person name="Huang I.-S."/>
            <person name="Laughinghouse H. IV."/>
        </authorList>
    </citation>
    <scope>NUCLEOTIDE SEQUENCE [LARGE SCALE GENOMIC DNA]</scope>
    <source>
        <strain evidence="1 2">BLCC-F50</strain>
    </source>
</reference>
<name>A0ABV4XYW0_9CYAN</name>